<evidence type="ECO:0000259" key="5">
    <source>
        <dbReference type="PROSITE" id="PS50102"/>
    </source>
</evidence>
<evidence type="ECO:0000256" key="4">
    <source>
        <dbReference type="SAM" id="MobiDB-lite"/>
    </source>
</evidence>
<dbReference type="GO" id="GO:0071011">
    <property type="term" value="C:precatalytic spliceosome"/>
    <property type="evidence" value="ECO:0007669"/>
    <property type="project" value="TreeGrafter"/>
</dbReference>
<keyword evidence="2" id="KW-0539">Nucleus</keyword>
<dbReference type="Gene3D" id="3.30.70.330">
    <property type="match status" value="1"/>
</dbReference>
<accession>A0A1X0RG87</accession>
<proteinExistence type="predicted"/>
<dbReference type="SUPFAM" id="SSF54928">
    <property type="entry name" value="RNA-binding domain, RBD"/>
    <property type="match status" value="1"/>
</dbReference>
<dbReference type="VEuPathDB" id="FungiDB:BCV72DRAFT_130513"/>
<feature type="domain" description="RRM" evidence="5">
    <location>
        <begin position="47"/>
        <end position="125"/>
    </location>
</feature>
<evidence type="ECO:0000256" key="2">
    <source>
        <dbReference type="ARBA" id="ARBA00023242"/>
    </source>
</evidence>
<dbReference type="PANTHER" id="PTHR13952:SF6">
    <property type="entry name" value="U11_U12 SMALL NUCLEAR RIBONUCLEOPROTEIN 35 KDA PROTEIN"/>
    <property type="match status" value="1"/>
</dbReference>
<organism evidence="6">
    <name type="scientific">Rhizopus microsporus var. microsporus</name>
    <dbReference type="NCBI Taxonomy" id="86635"/>
    <lineage>
        <taxon>Eukaryota</taxon>
        <taxon>Fungi</taxon>
        <taxon>Fungi incertae sedis</taxon>
        <taxon>Mucoromycota</taxon>
        <taxon>Mucoromycotina</taxon>
        <taxon>Mucoromycetes</taxon>
        <taxon>Mucorales</taxon>
        <taxon>Mucorineae</taxon>
        <taxon>Rhizopodaceae</taxon>
        <taxon>Rhizopus</taxon>
    </lineage>
</organism>
<reference evidence="6" key="1">
    <citation type="journal article" date="2016" name="Proc. Natl. Acad. Sci. U.S.A.">
        <title>Lipid metabolic changes in an early divergent fungus govern the establishment of a mutualistic symbiosis with endobacteria.</title>
        <authorList>
            <person name="Lastovetsky O.A."/>
            <person name="Gaspar M.L."/>
            <person name="Mondo S.J."/>
            <person name="LaButti K.M."/>
            <person name="Sandor L."/>
            <person name="Grigoriev I.V."/>
            <person name="Henry S.A."/>
            <person name="Pawlowska T.E."/>
        </authorList>
    </citation>
    <scope>NUCLEOTIDE SEQUENCE [LARGE SCALE GENOMIC DNA]</scope>
    <source>
        <strain evidence="6">ATCC 52814</strain>
    </source>
</reference>
<dbReference type="EMBL" id="KV921860">
    <property type="protein sequence ID" value="ORE11055.1"/>
    <property type="molecule type" value="Genomic_DNA"/>
</dbReference>
<evidence type="ECO:0000256" key="1">
    <source>
        <dbReference type="ARBA" id="ARBA00004123"/>
    </source>
</evidence>
<dbReference type="GO" id="GO:0003729">
    <property type="term" value="F:mRNA binding"/>
    <property type="evidence" value="ECO:0007669"/>
    <property type="project" value="TreeGrafter"/>
</dbReference>
<sequence>MWYSKEYDPIQAGSIDGNGDVPHDNAIKRAMNMHYKPPQHLKTDANCTLFIGRLSFDTVESTLQDYFSRFGDIVNVSIIRNNVTGLSEGYGFVTFRSESDTRQAYRQANRARIDDHTILVDYERSRLMKHWVPRRLGGGYGGRKESGQLRFGGRDRPFREAGNVPSDYKRSDHWKYPYRHRAKDRSRDQ</sequence>
<comment type="subcellular location">
    <subcellularLocation>
        <location evidence="1">Nucleus</location>
    </subcellularLocation>
</comment>
<dbReference type="InterPro" id="IPR051183">
    <property type="entry name" value="U1_U11-U12_snRNP_70-35kDa"/>
</dbReference>
<dbReference type="GO" id="GO:0017069">
    <property type="term" value="F:snRNA binding"/>
    <property type="evidence" value="ECO:0007669"/>
    <property type="project" value="TreeGrafter"/>
</dbReference>
<feature type="compositionally biased region" description="Basic residues" evidence="4">
    <location>
        <begin position="176"/>
        <end position="189"/>
    </location>
</feature>
<dbReference type="PANTHER" id="PTHR13952">
    <property type="entry name" value="U1 SMALL NUCLEAR RIBONUCLEOPROTEIN 70 KD"/>
    <property type="match status" value="1"/>
</dbReference>
<dbReference type="InterPro" id="IPR000504">
    <property type="entry name" value="RRM_dom"/>
</dbReference>
<dbReference type="Proteomes" id="UP000242414">
    <property type="component" value="Unassembled WGS sequence"/>
</dbReference>
<keyword evidence="3" id="KW-0694">RNA-binding</keyword>
<evidence type="ECO:0000256" key="3">
    <source>
        <dbReference type="PROSITE-ProRule" id="PRU00176"/>
    </source>
</evidence>
<name>A0A1X0RG87_RHIZD</name>
<dbReference type="InterPro" id="IPR012677">
    <property type="entry name" value="Nucleotide-bd_a/b_plait_sf"/>
</dbReference>
<protein>
    <submittedName>
        <fullName evidence="6">Small nuclear ribonucleo protein 35</fullName>
    </submittedName>
</protein>
<dbReference type="OrthoDB" id="6159137at2759"/>
<dbReference type="SMART" id="SM00360">
    <property type="entry name" value="RRM"/>
    <property type="match status" value="1"/>
</dbReference>
<dbReference type="InterPro" id="IPR035979">
    <property type="entry name" value="RBD_domain_sf"/>
</dbReference>
<feature type="compositionally biased region" description="Basic and acidic residues" evidence="4">
    <location>
        <begin position="143"/>
        <end position="159"/>
    </location>
</feature>
<dbReference type="PROSITE" id="PS50102">
    <property type="entry name" value="RRM"/>
    <property type="match status" value="1"/>
</dbReference>
<feature type="region of interest" description="Disordered" evidence="4">
    <location>
        <begin position="143"/>
        <end position="189"/>
    </location>
</feature>
<dbReference type="AlphaFoldDB" id="A0A1X0RG87"/>
<gene>
    <name evidence="6" type="ORF">BCV72DRAFT_130513</name>
</gene>
<dbReference type="Pfam" id="PF00076">
    <property type="entry name" value="RRM_1"/>
    <property type="match status" value="1"/>
</dbReference>
<evidence type="ECO:0000313" key="6">
    <source>
        <dbReference type="EMBL" id="ORE11055.1"/>
    </source>
</evidence>
<dbReference type="FunFam" id="3.30.70.330:FF:000132">
    <property type="entry name" value="Small nuclear ribonucleoprotein U11/U12 subunit 35"/>
    <property type="match status" value="1"/>
</dbReference>
<dbReference type="GO" id="GO:0000398">
    <property type="term" value="P:mRNA splicing, via spliceosome"/>
    <property type="evidence" value="ECO:0007669"/>
    <property type="project" value="TreeGrafter"/>
</dbReference>